<dbReference type="EMBL" id="KQ989516">
    <property type="protein sequence ID" value="KZV54648.1"/>
    <property type="molecule type" value="Genomic_DNA"/>
</dbReference>
<proteinExistence type="predicted"/>
<evidence type="ECO:0000256" key="1">
    <source>
        <dbReference type="SAM" id="MobiDB-lite"/>
    </source>
</evidence>
<keyword evidence="3" id="KW-1185">Reference proteome</keyword>
<gene>
    <name evidence="2" type="ORF">F511_02682</name>
</gene>
<name>A0A2Z7DB93_9LAMI</name>
<feature type="compositionally biased region" description="Basic and acidic residues" evidence="1">
    <location>
        <begin position="64"/>
        <end position="96"/>
    </location>
</feature>
<sequence>MDTRVVALDSYCQGDSSHTSFEGLGLAGGRSRRHLSSVVCQHKRRISPAVQVGGGRSSQSGPRPEARVHRQSALEELTKFPRMESPRKDNRNKSDHGGGGGVAVEGRRP</sequence>
<protein>
    <submittedName>
        <fullName evidence="2">Uncharacterized protein</fullName>
    </submittedName>
</protein>
<accession>A0A2Z7DB93</accession>
<evidence type="ECO:0000313" key="3">
    <source>
        <dbReference type="Proteomes" id="UP000250235"/>
    </source>
</evidence>
<dbReference type="AlphaFoldDB" id="A0A2Z7DB93"/>
<reference evidence="2 3" key="1">
    <citation type="journal article" date="2015" name="Proc. Natl. Acad. Sci. U.S.A.">
        <title>The resurrection genome of Boea hygrometrica: A blueprint for survival of dehydration.</title>
        <authorList>
            <person name="Xiao L."/>
            <person name="Yang G."/>
            <person name="Zhang L."/>
            <person name="Yang X."/>
            <person name="Zhao S."/>
            <person name="Ji Z."/>
            <person name="Zhou Q."/>
            <person name="Hu M."/>
            <person name="Wang Y."/>
            <person name="Chen M."/>
            <person name="Xu Y."/>
            <person name="Jin H."/>
            <person name="Xiao X."/>
            <person name="Hu G."/>
            <person name="Bao F."/>
            <person name="Hu Y."/>
            <person name="Wan P."/>
            <person name="Li L."/>
            <person name="Deng X."/>
            <person name="Kuang T."/>
            <person name="Xiang C."/>
            <person name="Zhu J.K."/>
            <person name="Oliver M.J."/>
            <person name="He Y."/>
        </authorList>
    </citation>
    <scope>NUCLEOTIDE SEQUENCE [LARGE SCALE GENOMIC DNA]</scope>
    <source>
        <strain evidence="3">cv. XS01</strain>
    </source>
</reference>
<evidence type="ECO:0000313" key="2">
    <source>
        <dbReference type="EMBL" id="KZV54648.1"/>
    </source>
</evidence>
<organism evidence="2 3">
    <name type="scientific">Dorcoceras hygrometricum</name>
    <dbReference type="NCBI Taxonomy" id="472368"/>
    <lineage>
        <taxon>Eukaryota</taxon>
        <taxon>Viridiplantae</taxon>
        <taxon>Streptophyta</taxon>
        <taxon>Embryophyta</taxon>
        <taxon>Tracheophyta</taxon>
        <taxon>Spermatophyta</taxon>
        <taxon>Magnoliopsida</taxon>
        <taxon>eudicotyledons</taxon>
        <taxon>Gunneridae</taxon>
        <taxon>Pentapetalae</taxon>
        <taxon>asterids</taxon>
        <taxon>lamiids</taxon>
        <taxon>Lamiales</taxon>
        <taxon>Gesneriaceae</taxon>
        <taxon>Didymocarpoideae</taxon>
        <taxon>Trichosporeae</taxon>
        <taxon>Loxocarpinae</taxon>
        <taxon>Dorcoceras</taxon>
    </lineage>
</organism>
<dbReference type="Proteomes" id="UP000250235">
    <property type="component" value="Unassembled WGS sequence"/>
</dbReference>
<feature type="region of interest" description="Disordered" evidence="1">
    <location>
        <begin position="47"/>
        <end position="109"/>
    </location>
</feature>